<dbReference type="InterPro" id="IPR053408">
    <property type="entry name" value="MlaE_Permease"/>
</dbReference>
<evidence type="ECO:0000256" key="6">
    <source>
        <dbReference type="ARBA" id="ARBA00022448"/>
    </source>
</evidence>
<comment type="function">
    <text evidence="1">Part of the ABC transporter complex MlaFEDB, which is involved in a phospholipid transport pathway that maintains lipid asymmetry in the outer membrane by retrograde trafficking of phospholipids from the outer membrane to the inner membrane. Probably responsible for the translocation of the substrate across the membrane.</text>
</comment>
<evidence type="ECO:0000256" key="11">
    <source>
        <dbReference type="ARBA" id="ARBA00023136"/>
    </source>
</evidence>
<dbReference type="PANTHER" id="PTHR30188:SF4">
    <property type="entry name" value="PROTEIN TRIGALACTOSYLDIACYLGLYCEROL 1, CHLOROPLASTIC"/>
    <property type="match status" value="1"/>
</dbReference>
<keyword evidence="10 12" id="KW-1133">Transmembrane helix</keyword>
<keyword evidence="7" id="KW-1003">Cell membrane</keyword>
<evidence type="ECO:0000256" key="9">
    <source>
        <dbReference type="ARBA" id="ARBA00022692"/>
    </source>
</evidence>
<dbReference type="NCBIfam" id="TIGR00056">
    <property type="entry name" value="MlaE family lipid ABC transporter permease subunit"/>
    <property type="match status" value="1"/>
</dbReference>
<keyword evidence="14" id="KW-1185">Reference proteome</keyword>
<evidence type="ECO:0000256" key="10">
    <source>
        <dbReference type="ARBA" id="ARBA00022989"/>
    </source>
</evidence>
<dbReference type="PANTHER" id="PTHR30188">
    <property type="entry name" value="ABC TRANSPORTER PERMEASE PROTEIN-RELATED"/>
    <property type="match status" value="1"/>
</dbReference>
<evidence type="ECO:0000256" key="5">
    <source>
        <dbReference type="ARBA" id="ARBA00020857"/>
    </source>
</evidence>
<dbReference type="InterPro" id="IPR030802">
    <property type="entry name" value="Permease_MalE"/>
</dbReference>
<evidence type="ECO:0000256" key="2">
    <source>
        <dbReference type="ARBA" id="ARBA00004429"/>
    </source>
</evidence>
<dbReference type="eggNOG" id="COG0767">
    <property type="taxonomic scope" value="Bacteria"/>
</dbReference>
<evidence type="ECO:0000256" key="12">
    <source>
        <dbReference type="RuleBase" id="RU362044"/>
    </source>
</evidence>
<feature type="transmembrane region" description="Helical" evidence="12">
    <location>
        <begin position="20"/>
        <end position="37"/>
    </location>
</feature>
<sequence length="260" mass="27672">MIGMLARLGRWARHVINDLGFAGRFLMQLLWASLLSLKRPRLISEQVYFVGNRSLSIILISGLFVGFVLGLQGYYNLERYGAESSLGLLVALSLLRELGPVVSALLFAGRACTSITAGIGLMKSGEQLIAMEMMGVDPMKRVLAPRFMAVMIALPLLALLFSAVGIVGAWVVGVQMIGVDPGSFWSQMQGGVSFRADVLNGVIKSFVFALLCGFIALVVGHESDATPEGVARATTTTVVISSLAVLASDVLMTALMFGGL</sequence>
<keyword evidence="9 12" id="KW-0812">Transmembrane</keyword>
<feature type="transmembrane region" description="Helical" evidence="12">
    <location>
        <begin position="198"/>
        <end position="219"/>
    </location>
</feature>
<feature type="transmembrane region" description="Helical" evidence="12">
    <location>
        <begin position="57"/>
        <end position="75"/>
    </location>
</feature>
<dbReference type="EMBL" id="AEQP01000024">
    <property type="protein sequence ID" value="EFV93624.1"/>
    <property type="molecule type" value="Genomic_DNA"/>
</dbReference>
<dbReference type="RefSeq" id="WP_005674983.1">
    <property type="nucleotide sequence ID" value="NZ_CP146288.1"/>
</dbReference>
<dbReference type="Pfam" id="PF02405">
    <property type="entry name" value="MlaE"/>
    <property type="match status" value="1"/>
</dbReference>
<keyword evidence="8 12" id="KW-0997">Cell inner membrane</keyword>
<comment type="subcellular location">
    <subcellularLocation>
        <location evidence="2 12">Cell inner membrane</location>
        <topology evidence="2 12">Multi-pass membrane protein</topology>
    </subcellularLocation>
</comment>
<organism evidence="13 14">
    <name type="scientific">Lautropia mirabilis ATCC 51599</name>
    <dbReference type="NCBI Taxonomy" id="887898"/>
    <lineage>
        <taxon>Bacteria</taxon>
        <taxon>Pseudomonadati</taxon>
        <taxon>Pseudomonadota</taxon>
        <taxon>Betaproteobacteria</taxon>
        <taxon>Burkholderiales</taxon>
        <taxon>Burkholderiaceae</taxon>
        <taxon>Lautropia</taxon>
    </lineage>
</organism>
<dbReference type="GO" id="GO:0043190">
    <property type="term" value="C:ATP-binding cassette (ABC) transporter complex"/>
    <property type="evidence" value="ECO:0007669"/>
    <property type="project" value="InterPro"/>
</dbReference>
<dbReference type="InterPro" id="IPR003453">
    <property type="entry name" value="ABC_MlaE_roteobac"/>
</dbReference>
<dbReference type="Proteomes" id="UP000011021">
    <property type="component" value="Unassembled WGS sequence"/>
</dbReference>
<comment type="similarity">
    <text evidence="3 12">Belongs to the MlaE permease family.</text>
</comment>
<accession>E7S0W8</accession>
<dbReference type="AlphaFoldDB" id="E7S0W8"/>
<dbReference type="GO" id="GO:0005548">
    <property type="term" value="F:phospholipid transporter activity"/>
    <property type="evidence" value="ECO:0007669"/>
    <property type="project" value="TreeGrafter"/>
</dbReference>
<evidence type="ECO:0000256" key="4">
    <source>
        <dbReference type="ARBA" id="ARBA00011380"/>
    </source>
</evidence>
<evidence type="ECO:0000256" key="3">
    <source>
        <dbReference type="ARBA" id="ARBA00007556"/>
    </source>
</evidence>
<feature type="transmembrane region" description="Helical" evidence="12">
    <location>
        <begin position="167"/>
        <end position="186"/>
    </location>
</feature>
<evidence type="ECO:0000313" key="14">
    <source>
        <dbReference type="Proteomes" id="UP000011021"/>
    </source>
</evidence>
<evidence type="ECO:0000256" key="1">
    <source>
        <dbReference type="ARBA" id="ARBA00002460"/>
    </source>
</evidence>
<evidence type="ECO:0000313" key="13">
    <source>
        <dbReference type="EMBL" id="EFV93624.1"/>
    </source>
</evidence>
<dbReference type="NCBIfam" id="NF033619">
    <property type="entry name" value="perm_MlaE_1"/>
    <property type="match status" value="1"/>
</dbReference>
<comment type="caution">
    <text evidence="13">The sequence shown here is derived from an EMBL/GenBank/DDBJ whole genome shotgun (WGS) entry which is preliminary data.</text>
</comment>
<gene>
    <name evidence="13" type="ORF">HMPREF0551_2520</name>
</gene>
<keyword evidence="11 12" id="KW-0472">Membrane</keyword>
<proteinExistence type="inferred from homology"/>
<evidence type="ECO:0000256" key="7">
    <source>
        <dbReference type="ARBA" id="ARBA00022475"/>
    </source>
</evidence>
<dbReference type="HOGENOM" id="CLU_045686_1_1_4"/>
<dbReference type="STRING" id="887898.HMPREF0551_2520"/>
<name>E7S0W8_9BURK</name>
<comment type="subunit">
    <text evidence="4">The complex is composed of two ATP-binding proteins (MlaF), two transmembrane proteins (MlaE), two cytoplasmic solute-binding proteins (MlaB) and six periplasmic solute-binding proteins (MlaD).</text>
</comment>
<evidence type="ECO:0000256" key="8">
    <source>
        <dbReference type="ARBA" id="ARBA00022519"/>
    </source>
</evidence>
<keyword evidence="6" id="KW-0813">Transport</keyword>
<feature type="transmembrane region" description="Helical" evidence="12">
    <location>
        <begin position="239"/>
        <end position="258"/>
    </location>
</feature>
<protein>
    <recommendedName>
        <fullName evidence="5">Intermembrane phospholipid transport system permease protein MlaE</fullName>
    </recommendedName>
</protein>
<reference evidence="13 14" key="1">
    <citation type="submission" date="2010-12" db="EMBL/GenBank/DDBJ databases">
        <authorList>
            <person name="Muzny D."/>
            <person name="Qin X."/>
            <person name="Deng J."/>
            <person name="Jiang H."/>
            <person name="Liu Y."/>
            <person name="Qu J."/>
            <person name="Song X.-Z."/>
            <person name="Zhang L."/>
            <person name="Thornton R."/>
            <person name="Coyle M."/>
            <person name="Francisco L."/>
            <person name="Jackson L."/>
            <person name="Javaid M."/>
            <person name="Korchina V."/>
            <person name="Kovar C."/>
            <person name="Mata R."/>
            <person name="Mathew T."/>
            <person name="Ngo R."/>
            <person name="Nguyen L."/>
            <person name="Nguyen N."/>
            <person name="Okwuonu G."/>
            <person name="Ongeri F."/>
            <person name="Pham C."/>
            <person name="Simmons D."/>
            <person name="Wilczek-Boney K."/>
            <person name="Hale W."/>
            <person name="Jakkamsetti A."/>
            <person name="Pham P."/>
            <person name="Ruth R."/>
            <person name="San Lucas F."/>
            <person name="Warren J."/>
            <person name="Zhang J."/>
            <person name="Zhao Z."/>
            <person name="Zhou C."/>
            <person name="Zhu D."/>
            <person name="Lee S."/>
            <person name="Bess C."/>
            <person name="Blankenburg K."/>
            <person name="Forbes L."/>
            <person name="Fu Q."/>
            <person name="Gubbala S."/>
            <person name="Hirani K."/>
            <person name="Jayaseelan J.C."/>
            <person name="Lara F."/>
            <person name="Munidasa M."/>
            <person name="Palculict T."/>
            <person name="Patil S."/>
            <person name="Pu L.-L."/>
            <person name="Saada N."/>
            <person name="Tang L."/>
            <person name="Weissenberger G."/>
            <person name="Zhu Y."/>
            <person name="Hemphill L."/>
            <person name="Shang Y."/>
            <person name="Youmans B."/>
            <person name="Ayvaz T."/>
            <person name="Ross M."/>
            <person name="Santibanez J."/>
            <person name="Aqrawi P."/>
            <person name="Gross S."/>
            <person name="Joshi V."/>
            <person name="Fowler G."/>
            <person name="Nazareth L."/>
            <person name="Reid J."/>
            <person name="Worley K."/>
            <person name="Petrosino J."/>
            <person name="Highlander S."/>
            <person name="Gibbs R."/>
        </authorList>
    </citation>
    <scope>NUCLEOTIDE SEQUENCE [LARGE SCALE GENOMIC DNA]</scope>
    <source>
        <strain evidence="13 14">ATCC 51599</strain>
    </source>
</reference>